<dbReference type="RefSeq" id="WP_157165322.1">
    <property type="nucleotide sequence ID" value="NZ_WPNZ01000005.1"/>
</dbReference>
<dbReference type="AlphaFoldDB" id="A0A6L6WSW9"/>
<evidence type="ECO:0000313" key="2">
    <source>
        <dbReference type="EMBL" id="MVO85240.1"/>
    </source>
</evidence>
<dbReference type="EMBL" id="WPNZ01000005">
    <property type="protein sequence ID" value="MVO85240.1"/>
    <property type="molecule type" value="Genomic_DNA"/>
</dbReference>
<accession>A0A6L6WSW9</accession>
<proteinExistence type="predicted"/>
<reference evidence="2 3" key="1">
    <citation type="submission" date="2019-11" db="EMBL/GenBank/DDBJ databases">
        <title>Streptomyces typhae sp. nov., a novel endophytic actinomycete isolated from the root of cattail pollen (Typha angustifolia L.).</title>
        <authorList>
            <person name="Peng C."/>
        </authorList>
    </citation>
    <scope>NUCLEOTIDE SEQUENCE [LARGE SCALE GENOMIC DNA]</scope>
    <source>
        <strain evidence="3">p1417</strain>
    </source>
</reference>
<comment type="caution">
    <text evidence="2">The sequence shown here is derived from an EMBL/GenBank/DDBJ whole genome shotgun (WGS) entry which is preliminary data.</text>
</comment>
<protein>
    <submittedName>
        <fullName evidence="2">Uncharacterized protein</fullName>
    </submittedName>
</protein>
<gene>
    <name evidence="2" type="ORF">GPA10_10860</name>
</gene>
<feature type="region of interest" description="Disordered" evidence="1">
    <location>
        <begin position="1"/>
        <end position="95"/>
    </location>
</feature>
<feature type="compositionally biased region" description="Basic residues" evidence="1">
    <location>
        <begin position="44"/>
        <end position="60"/>
    </location>
</feature>
<feature type="compositionally biased region" description="Polar residues" evidence="1">
    <location>
        <begin position="9"/>
        <end position="24"/>
    </location>
</feature>
<dbReference type="Proteomes" id="UP000483802">
    <property type="component" value="Unassembled WGS sequence"/>
</dbReference>
<sequence>MDQPPTPPQQLTGYASPDPVQTSRRTIERSRSLINGVQAAVSGSHHRIEHSRQRVHRSRRLLGLTPEPHPAPEPRPDLAPDEDRTSADEPGEPRP</sequence>
<organism evidence="2 3">
    <name type="scientific">Streptomyces typhae</name>
    <dbReference type="NCBI Taxonomy" id="2681492"/>
    <lineage>
        <taxon>Bacteria</taxon>
        <taxon>Bacillati</taxon>
        <taxon>Actinomycetota</taxon>
        <taxon>Actinomycetes</taxon>
        <taxon>Kitasatosporales</taxon>
        <taxon>Streptomycetaceae</taxon>
        <taxon>Streptomyces</taxon>
    </lineage>
</organism>
<evidence type="ECO:0000313" key="3">
    <source>
        <dbReference type="Proteomes" id="UP000483802"/>
    </source>
</evidence>
<keyword evidence="3" id="KW-1185">Reference proteome</keyword>
<name>A0A6L6WSW9_9ACTN</name>
<feature type="compositionally biased region" description="Basic and acidic residues" evidence="1">
    <location>
        <begin position="70"/>
        <end position="95"/>
    </location>
</feature>
<evidence type="ECO:0000256" key="1">
    <source>
        <dbReference type="SAM" id="MobiDB-lite"/>
    </source>
</evidence>